<protein>
    <submittedName>
        <fullName evidence="3">Uncharacterized protein</fullName>
    </submittedName>
</protein>
<dbReference type="PROSITE" id="PS51257">
    <property type="entry name" value="PROKAR_LIPOPROTEIN"/>
    <property type="match status" value="1"/>
</dbReference>
<organism evidence="3 4">
    <name type="scientific">Shouchella xiaoxiensis</name>
    <dbReference type="NCBI Taxonomy" id="766895"/>
    <lineage>
        <taxon>Bacteria</taxon>
        <taxon>Bacillati</taxon>
        <taxon>Bacillota</taxon>
        <taxon>Bacilli</taxon>
        <taxon>Bacillales</taxon>
        <taxon>Bacillaceae</taxon>
        <taxon>Shouchella</taxon>
    </lineage>
</organism>
<keyword evidence="4" id="KW-1185">Reference proteome</keyword>
<feature type="chain" id="PRO_5047526076" evidence="2">
    <location>
        <begin position="24"/>
        <end position="386"/>
    </location>
</feature>
<feature type="signal peptide" evidence="2">
    <location>
        <begin position="1"/>
        <end position="23"/>
    </location>
</feature>
<evidence type="ECO:0000256" key="2">
    <source>
        <dbReference type="SAM" id="SignalP"/>
    </source>
</evidence>
<dbReference type="RefSeq" id="WP_204467144.1">
    <property type="nucleotide sequence ID" value="NZ_JAFBCV010000010.1"/>
</dbReference>
<evidence type="ECO:0000256" key="1">
    <source>
        <dbReference type="SAM" id="MobiDB-lite"/>
    </source>
</evidence>
<dbReference type="Proteomes" id="UP001179280">
    <property type="component" value="Unassembled WGS sequence"/>
</dbReference>
<keyword evidence="2" id="KW-0732">Signal</keyword>
<accession>A0ABS2SWI6</accession>
<reference evidence="3" key="1">
    <citation type="submission" date="2021-01" db="EMBL/GenBank/DDBJ databases">
        <title>Genomic Encyclopedia of Type Strains, Phase IV (KMG-IV): sequencing the most valuable type-strain genomes for metagenomic binning, comparative biology and taxonomic classification.</title>
        <authorList>
            <person name="Goeker M."/>
        </authorList>
    </citation>
    <scope>NUCLEOTIDE SEQUENCE</scope>
    <source>
        <strain evidence="3">DSM 21943</strain>
    </source>
</reference>
<evidence type="ECO:0000313" key="3">
    <source>
        <dbReference type="EMBL" id="MBM7839863.1"/>
    </source>
</evidence>
<evidence type="ECO:0000313" key="4">
    <source>
        <dbReference type="Proteomes" id="UP001179280"/>
    </source>
</evidence>
<proteinExistence type="predicted"/>
<comment type="caution">
    <text evidence="3">The sequence shown here is derived from an EMBL/GenBank/DDBJ whole genome shotgun (WGS) entry which is preliminary data.</text>
</comment>
<dbReference type="EMBL" id="JAFBCV010000010">
    <property type="protein sequence ID" value="MBM7839863.1"/>
    <property type="molecule type" value="Genomic_DNA"/>
</dbReference>
<feature type="region of interest" description="Disordered" evidence="1">
    <location>
        <begin position="24"/>
        <end position="51"/>
    </location>
</feature>
<sequence length="386" mass="43743">MQKRRSYWTVSSLCVLAVLSACGEEEDGTTNTATGGNEGEQSQESNTPVEEDGYSEYAEIAVDGYVSDPVFYISGNGETVLWAEQPGELTQIEGSKVWVDGETKEADIPERDPAIQPMLSESGMIVYSHSDRDRPVEERNWVGELNPSTGERTEFYMGNDWDEYVVTMGSNYTEDPRRVINIRNHYDEEVVHMYIWDMDANEIKELDVTETVANEVELEELTLYPHGAITNDGTELYATLADVGIFRYDLENDTSEFIYSADLGFFSNNEKSQTSILTTDDRYILYAMLDERRMTHFAYEIETGESIELGEGIATYPLEDGSVMMFTYEDEFIHFDLDGDTSVVAHTPDLGEDDRIDSFTVSKDGSTLAYVVRDENNESVIRLQRR</sequence>
<dbReference type="SUPFAM" id="SSF82171">
    <property type="entry name" value="DPP6 N-terminal domain-like"/>
    <property type="match status" value="1"/>
</dbReference>
<name>A0ABS2SWI6_9BACI</name>
<gene>
    <name evidence="3" type="ORF">JOC54_003143</name>
</gene>